<evidence type="ECO:0000256" key="1">
    <source>
        <dbReference type="ARBA" id="ARBA00022723"/>
    </source>
</evidence>
<sequence length="101" mass="10892">MTVITTLDVSGMTCGHCVSAVTNELETVDGVERVSVELRTEGASEVTVLSHEPLDESALRAAIVEAGYEASRIEVDTEGLASQAAEQHKHQEEYRAQHPLT</sequence>
<dbReference type="GO" id="GO:0046872">
    <property type="term" value="F:metal ion binding"/>
    <property type="evidence" value="ECO:0007669"/>
    <property type="project" value="UniProtKB-KW"/>
</dbReference>
<reference evidence="4 5" key="1">
    <citation type="submission" date="2017-10" db="EMBL/GenBank/DDBJ databases">
        <title>Sequencing the genomes of 1000 actinobacteria strains.</title>
        <authorList>
            <person name="Klenk H.-P."/>
        </authorList>
    </citation>
    <scope>NUCLEOTIDE SEQUENCE [LARGE SCALE GENOMIC DNA]</scope>
    <source>
        <strain evidence="4 5">DSM 18966</strain>
    </source>
</reference>
<feature type="region of interest" description="Disordered" evidence="2">
    <location>
        <begin position="79"/>
        <end position="101"/>
    </location>
</feature>
<dbReference type="Proteomes" id="UP000225548">
    <property type="component" value="Unassembled WGS sequence"/>
</dbReference>
<dbReference type="InterPro" id="IPR006121">
    <property type="entry name" value="HMA_dom"/>
</dbReference>
<dbReference type="Gene3D" id="3.30.70.100">
    <property type="match status" value="1"/>
</dbReference>
<dbReference type="FunFam" id="3.30.70.100:FF:000001">
    <property type="entry name" value="ATPase copper transporting beta"/>
    <property type="match status" value="1"/>
</dbReference>
<evidence type="ECO:0000313" key="4">
    <source>
        <dbReference type="EMBL" id="PFG34932.1"/>
    </source>
</evidence>
<name>A0A2A9E9K8_9MICO</name>
<dbReference type="PROSITE" id="PS01047">
    <property type="entry name" value="HMA_1"/>
    <property type="match status" value="1"/>
</dbReference>
<feature type="compositionally biased region" description="Basic and acidic residues" evidence="2">
    <location>
        <begin position="86"/>
        <end position="101"/>
    </location>
</feature>
<comment type="caution">
    <text evidence="4">The sequence shown here is derived from an EMBL/GenBank/DDBJ whole genome shotgun (WGS) entry which is preliminary data.</text>
</comment>
<evidence type="ECO:0000256" key="2">
    <source>
        <dbReference type="SAM" id="MobiDB-lite"/>
    </source>
</evidence>
<evidence type="ECO:0000313" key="5">
    <source>
        <dbReference type="Proteomes" id="UP000225548"/>
    </source>
</evidence>
<gene>
    <name evidence="4" type="ORF">ATL42_2864</name>
</gene>
<proteinExistence type="predicted"/>
<accession>A0A2A9E9K8</accession>
<keyword evidence="5" id="KW-1185">Reference proteome</keyword>
<dbReference type="InterPro" id="IPR036163">
    <property type="entry name" value="HMA_dom_sf"/>
</dbReference>
<organism evidence="4 5">
    <name type="scientific">Sanguibacter antarcticus</name>
    <dbReference type="NCBI Taxonomy" id="372484"/>
    <lineage>
        <taxon>Bacteria</taxon>
        <taxon>Bacillati</taxon>
        <taxon>Actinomycetota</taxon>
        <taxon>Actinomycetes</taxon>
        <taxon>Micrococcales</taxon>
        <taxon>Sanguibacteraceae</taxon>
        <taxon>Sanguibacter</taxon>
    </lineage>
</organism>
<dbReference type="CDD" id="cd00371">
    <property type="entry name" value="HMA"/>
    <property type="match status" value="1"/>
</dbReference>
<dbReference type="AlphaFoldDB" id="A0A2A9E9K8"/>
<dbReference type="PROSITE" id="PS50846">
    <property type="entry name" value="HMA_2"/>
    <property type="match status" value="1"/>
</dbReference>
<dbReference type="RefSeq" id="WP_098455888.1">
    <property type="nucleotide sequence ID" value="NZ_PDJG01000001.1"/>
</dbReference>
<dbReference type="InterPro" id="IPR017969">
    <property type="entry name" value="Heavy-metal-associated_CS"/>
</dbReference>
<dbReference type="OrthoDB" id="9813965at2"/>
<feature type="domain" description="HMA" evidence="3">
    <location>
        <begin position="3"/>
        <end position="71"/>
    </location>
</feature>
<protein>
    <submittedName>
        <fullName evidence="4">Copper chaperone CopZ</fullName>
    </submittedName>
</protein>
<keyword evidence="1" id="KW-0479">Metal-binding</keyword>
<dbReference type="Pfam" id="PF00403">
    <property type="entry name" value="HMA"/>
    <property type="match status" value="1"/>
</dbReference>
<evidence type="ECO:0000259" key="3">
    <source>
        <dbReference type="PROSITE" id="PS50846"/>
    </source>
</evidence>
<dbReference type="EMBL" id="PDJG01000001">
    <property type="protein sequence ID" value="PFG34932.1"/>
    <property type="molecule type" value="Genomic_DNA"/>
</dbReference>
<dbReference type="SUPFAM" id="SSF55008">
    <property type="entry name" value="HMA, heavy metal-associated domain"/>
    <property type="match status" value="1"/>
</dbReference>